<proteinExistence type="predicted"/>
<evidence type="ECO:0000313" key="2">
    <source>
        <dbReference type="Proteomes" id="UP000887159"/>
    </source>
</evidence>
<dbReference type="Proteomes" id="UP000887159">
    <property type="component" value="Unassembled WGS sequence"/>
</dbReference>
<protein>
    <submittedName>
        <fullName evidence="1">Uncharacterized protein</fullName>
    </submittedName>
</protein>
<dbReference type="EMBL" id="BMAU01021335">
    <property type="protein sequence ID" value="GFY15982.1"/>
    <property type="molecule type" value="Genomic_DNA"/>
</dbReference>
<accession>A0A8X6VEX3</accession>
<reference evidence="1" key="1">
    <citation type="submission" date="2020-08" db="EMBL/GenBank/DDBJ databases">
        <title>Multicomponent nature underlies the extraordinary mechanical properties of spider dragline silk.</title>
        <authorList>
            <person name="Kono N."/>
            <person name="Nakamura H."/>
            <person name="Mori M."/>
            <person name="Yoshida Y."/>
            <person name="Ohtoshi R."/>
            <person name="Malay A.D."/>
            <person name="Moran D.A.P."/>
            <person name="Tomita M."/>
            <person name="Numata K."/>
            <person name="Arakawa K."/>
        </authorList>
    </citation>
    <scope>NUCLEOTIDE SEQUENCE</scope>
</reference>
<evidence type="ECO:0000313" key="1">
    <source>
        <dbReference type="EMBL" id="GFY15982.1"/>
    </source>
</evidence>
<gene>
    <name evidence="1" type="primary">NCL1_15326</name>
    <name evidence="1" type="ORF">TNCV_1286271</name>
</gene>
<keyword evidence="2" id="KW-1185">Reference proteome</keyword>
<comment type="caution">
    <text evidence="1">The sequence shown here is derived from an EMBL/GenBank/DDBJ whole genome shotgun (WGS) entry which is preliminary data.</text>
</comment>
<name>A0A8X6VEX3_TRICX</name>
<dbReference type="AlphaFoldDB" id="A0A8X6VEX3"/>
<organism evidence="1 2">
    <name type="scientific">Trichonephila clavipes</name>
    <name type="common">Golden silk orbweaver</name>
    <name type="synonym">Nephila clavipes</name>
    <dbReference type="NCBI Taxonomy" id="2585209"/>
    <lineage>
        <taxon>Eukaryota</taxon>
        <taxon>Metazoa</taxon>
        <taxon>Ecdysozoa</taxon>
        <taxon>Arthropoda</taxon>
        <taxon>Chelicerata</taxon>
        <taxon>Arachnida</taxon>
        <taxon>Araneae</taxon>
        <taxon>Araneomorphae</taxon>
        <taxon>Entelegynae</taxon>
        <taxon>Araneoidea</taxon>
        <taxon>Nephilidae</taxon>
        <taxon>Trichonephila</taxon>
    </lineage>
</organism>
<sequence>MLSAVPKGLGSNPIEGVDVCKSIVLLWHGDSLNSLRAASALMKLVEGQERWEAPDYLQGVLPQNWSGIELNLTIICMVLKAMDDDRRKNLAPCCDEFRGP</sequence>